<protein>
    <submittedName>
        <fullName evidence="2">Uncharacterized protein</fullName>
    </submittedName>
</protein>
<evidence type="ECO:0000313" key="3">
    <source>
        <dbReference type="Proteomes" id="UP000479710"/>
    </source>
</evidence>
<sequence>MVAAVQSDGGGGCRDGDKCRGRGSLAAGTGERDSGGRHEKRRTRGERRRRGDPAASAGAQEGDFECRGMGTPTAGAGAQEGDSGGKGRGRGTQGEG</sequence>
<reference evidence="2 3" key="1">
    <citation type="submission" date="2019-11" db="EMBL/GenBank/DDBJ databases">
        <title>Whole genome sequence of Oryza granulata.</title>
        <authorList>
            <person name="Li W."/>
        </authorList>
    </citation>
    <scope>NUCLEOTIDE SEQUENCE [LARGE SCALE GENOMIC DNA]</scope>
    <source>
        <strain evidence="3">cv. Menghai</strain>
        <tissue evidence="2">Leaf</tissue>
    </source>
</reference>
<comment type="caution">
    <text evidence="2">The sequence shown here is derived from an EMBL/GenBank/DDBJ whole genome shotgun (WGS) entry which is preliminary data.</text>
</comment>
<name>A0A6G1D5S0_9ORYZ</name>
<organism evidence="2 3">
    <name type="scientific">Oryza meyeriana var. granulata</name>
    <dbReference type="NCBI Taxonomy" id="110450"/>
    <lineage>
        <taxon>Eukaryota</taxon>
        <taxon>Viridiplantae</taxon>
        <taxon>Streptophyta</taxon>
        <taxon>Embryophyta</taxon>
        <taxon>Tracheophyta</taxon>
        <taxon>Spermatophyta</taxon>
        <taxon>Magnoliopsida</taxon>
        <taxon>Liliopsida</taxon>
        <taxon>Poales</taxon>
        <taxon>Poaceae</taxon>
        <taxon>BOP clade</taxon>
        <taxon>Oryzoideae</taxon>
        <taxon>Oryzeae</taxon>
        <taxon>Oryzinae</taxon>
        <taxon>Oryza</taxon>
        <taxon>Oryza meyeriana</taxon>
    </lineage>
</organism>
<gene>
    <name evidence="2" type="ORF">E2562_020451</name>
</gene>
<dbReference type="AlphaFoldDB" id="A0A6G1D5S0"/>
<proteinExistence type="predicted"/>
<feature type="compositionally biased region" description="Basic residues" evidence="1">
    <location>
        <begin position="38"/>
        <end position="50"/>
    </location>
</feature>
<evidence type="ECO:0000256" key="1">
    <source>
        <dbReference type="SAM" id="MobiDB-lite"/>
    </source>
</evidence>
<keyword evidence="3" id="KW-1185">Reference proteome</keyword>
<feature type="region of interest" description="Disordered" evidence="1">
    <location>
        <begin position="1"/>
        <end position="96"/>
    </location>
</feature>
<dbReference type="EMBL" id="SPHZ02000007">
    <property type="protein sequence ID" value="KAF0907679.1"/>
    <property type="molecule type" value="Genomic_DNA"/>
</dbReference>
<feature type="compositionally biased region" description="Gly residues" evidence="1">
    <location>
        <begin position="82"/>
        <end position="96"/>
    </location>
</feature>
<evidence type="ECO:0000313" key="2">
    <source>
        <dbReference type="EMBL" id="KAF0907679.1"/>
    </source>
</evidence>
<dbReference type="Proteomes" id="UP000479710">
    <property type="component" value="Unassembled WGS sequence"/>
</dbReference>
<accession>A0A6G1D5S0</accession>